<gene>
    <name evidence="1" type="ORF">RN001_003443</name>
</gene>
<dbReference type="PANTHER" id="PTHR10773:SF19">
    <property type="match status" value="1"/>
</dbReference>
<accession>A0AAN7PIC3</accession>
<keyword evidence="2" id="KW-1185">Reference proteome</keyword>
<name>A0AAN7PIC3_9COLE</name>
<sequence>MDLQAAKVCPAVNASSAYYKTKVCVHNFTVFNLTNKQCTCYWFNKAEANLQTSVFASCLIEYIKRHLNDSKPLIIYSDGCSYQNKNSVMANALYICQVNLKSPLSKNIS</sequence>
<organism evidence="1 2">
    <name type="scientific">Aquatica leii</name>
    <dbReference type="NCBI Taxonomy" id="1421715"/>
    <lineage>
        <taxon>Eukaryota</taxon>
        <taxon>Metazoa</taxon>
        <taxon>Ecdysozoa</taxon>
        <taxon>Arthropoda</taxon>
        <taxon>Hexapoda</taxon>
        <taxon>Insecta</taxon>
        <taxon>Pterygota</taxon>
        <taxon>Neoptera</taxon>
        <taxon>Endopterygota</taxon>
        <taxon>Coleoptera</taxon>
        <taxon>Polyphaga</taxon>
        <taxon>Elateriformia</taxon>
        <taxon>Elateroidea</taxon>
        <taxon>Lampyridae</taxon>
        <taxon>Luciolinae</taxon>
        <taxon>Aquatica</taxon>
    </lineage>
</organism>
<dbReference type="PANTHER" id="PTHR10773">
    <property type="entry name" value="DNA-DIRECTED RNA POLYMERASES I, II, AND III SUBUNIT RPABC2"/>
    <property type="match status" value="1"/>
</dbReference>
<evidence type="ECO:0000313" key="1">
    <source>
        <dbReference type="EMBL" id="KAK4887172.1"/>
    </source>
</evidence>
<comment type="caution">
    <text evidence="1">The sequence shown here is derived from an EMBL/GenBank/DDBJ whole genome shotgun (WGS) entry which is preliminary data.</text>
</comment>
<dbReference type="Proteomes" id="UP001353858">
    <property type="component" value="Unassembled WGS sequence"/>
</dbReference>
<dbReference type="AlphaFoldDB" id="A0AAN7PIC3"/>
<reference evidence="2" key="1">
    <citation type="submission" date="2023-01" db="EMBL/GenBank/DDBJ databases">
        <title>Key to firefly adult light organ development and bioluminescence: homeobox transcription factors regulate luciferase expression and transportation to peroxisome.</title>
        <authorList>
            <person name="Fu X."/>
        </authorList>
    </citation>
    <scope>NUCLEOTIDE SEQUENCE [LARGE SCALE GENOMIC DNA]</scope>
</reference>
<proteinExistence type="predicted"/>
<dbReference type="EMBL" id="JARPUR010000001">
    <property type="protein sequence ID" value="KAK4887172.1"/>
    <property type="molecule type" value="Genomic_DNA"/>
</dbReference>
<evidence type="ECO:0000313" key="2">
    <source>
        <dbReference type="Proteomes" id="UP001353858"/>
    </source>
</evidence>
<protein>
    <submittedName>
        <fullName evidence="1">Uncharacterized protein</fullName>
    </submittedName>
</protein>